<reference evidence="8 9" key="1">
    <citation type="submission" date="2018-08" db="EMBL/GenBank/DDBJ databases">
        <title>Genome and evolution of the arbuscular mycorrhizal fungus Diversispora epigaea (formerly Glomus versiforme) and its bacterial endosymbionts.</title>
        <authorList>
            <person name="Sun X."/>
            <person name="Fei Z."/>
            <person name="Harrison M."/>
        </authorList>
    </citation>
    <scope>NUCLEOTIDE SEQUENCE [LARGE SCALE GENOMIC DNA]</scope>
    <source>
        <strain evidence="8 9">IT104</strain>
    </source>
</reference>
<comment type="subcellular location">
    <subcellularLocation>
        <location evidence="1">Nucleus</location>
    </subcellularLocation>
</comment>
<dbReference type="Proteomes" id="UP000266861">
    <property type="component" value="Unassembled WGS sequence"/>
</dbReference>
<dbReference type="AlphaFoldDB" id="A0A397IXG5"/>
<comment type="similarity">
    <text evidence="2">Belongs to the Mediator complex subunit 28 family.</text>
</comment>
<dbReference type="GO" id="GO:0005634">
    <property type="term" value="C:nucleus"/>
    <property type="evidence" value="ECO:0007669"/>
    <property type="project" value="UniProtKB-SubCell"/>
</dbReference>
<proteinExistence type="inferred from homology"/>
<sequence length="131" mass="15504">MTSSTNIVESIPLKSLLNQLNTEFIEKSKQLVPKVSDDSEYNEKILNDEQQSKENEMQTFKFMRVAKQLEISLSKIILNERQCEKIALQKEIDDLQHKIMQQKEVIVKYTNLVRQWSKEFSELEEEHMISL</sequence>
<comment type="caution">
    <text evidence="8">The sequence shown here is derived from an EMBL/GenBank/DDBJ whole genome shotgun (WGS) entry which is preliminary data.</text>
</comment>
<keyword evidence="6" id="KW-0539">Nucleus</keyword>
<evidence type="ECO:0008006" key="10">
    <source>
        <dbReference type="Google" id="ProtNLM"/>
    </source>
</evidence>
<evidence type="ECO:0000256" key="4">
    <source>
        <dbReference type="ARBA" id="ARBA00023054"/>
    </source>
</evidence>
<feature type="coiled-coil region" evidence="7">
    <location>
        <begin position="78"/>
        <end position="126"/>
    </location>
</feature>
<keyword evidence="5" id="KW-0804">Transcription</keyword>
<accession>A0A397IXG5</accession>
<dbReference type="Pfam" id="PF11594">
    <property type="entry name" value="Med28"/>
    <property type="match status" value="1"/>
</dbReference>
<keyword evidence="4 7" id="KW-0175">Coiled coil</keyword>
<evidence type="ECO:0000256" key="5">
    <source>
        <dbReference type="ARBA" id="ARBA00023163"/>
    </source>
</evidence>
<evidence type="ECO:0000256" key="6">
    <source>
        <dbReference type="ARBA" id="ARBA00023242"/>
    </source>
</evidence>
<gene>
    <name evidence="8" type="ORF">Glove_180g83</name>
</gene>
<evidence type="ECO:0000256" key="2">
    <source>
        <dbReference type="ARBA" id="ARBA00005571"/>
    </source>
</evidence>
<name>A0A397IXG5_9GLOM</name>
<evidence type="ECO:0000256" key="3">
    <source>
        <dbReference type="ARBA" id="ARBA00023015"/>
    </source>
</evidence>
<keyword evidence="9" id="KW-1185">Reference proteome</keyword>
<keyword evidence="3" id="KW-0805">Transcription regulation</keyword>
<evidence type="ECO:0000313" key="8">
    <source>
        <dbReference type="EMBL" id="RHZ77350.1"/>
    </source>
</evidence>
<dbReference type="InterPro" id="IPR021640">
    <property type="entry name" value="Mediator_Med28"/>
</dbReference>
<evidence type="ECO:0000256" key="7">
    <source>
        <dbReference type="SAM" id="Coils"/>
    </source>
</evidence>
<dbReference type="OrthoDB" id="2347592at2759"/>
<evidence type="ECO:0000313" key="9">
    <source>
        <dbReference type="Proteomes" id="UP000266861"/>
    </source>
</evidence>
<organism evidence="8 9">
    <name type="scientific">Diversispora epigaea</name>
    <dbReference type="NCBI Taxonomy" id="1348612"/>
    <lineage>
        <taxon>Eukaryota</taxon>
        <taxon>Fungi</taxon>
        <taxon>Fungi incertae sedis</taxon>
        <taxon>Mucoromycota</taxon>
        <taxon>Glomeromycotina</taxon>
        <taxon>Glomeromycetes</taxon>
        <taxon>Diversisporales</taxon>
        <taxon>Diversisporaceae</taxon>
        <taxon>Diversispora</taxon>
    </lineage>
</organism>
<dbReference type="EMBL" id="PQFF01000170">
    <property type="protein sequence ID" value="RHZ77350.1"/>
    <property type="molecule type" value="Genomic_DNA"/>
</dbReference>
<evidence type="ECO:0000256" key="1">
    <source>
        <dbReference type="ARBA" id="ARBA00004123"/>
    </source>
</evidence>
<protein>
    <recommendedName>
        <fullName evidence="10">Mediator of RNA polymerase II transcription subunit 28</fullName>
    </recommendedName>
</protein>